<protein>
    <recommendedName>
        <fullName evidence="5">Golvesin/Xly CBD-like domain-containing protein</fullName>
    </recommendedName>
</protein>
<keyword evidence="2" id="KW-0964">Secreted</keyword>
<evidence type="ECO:0000313" key="6">
    <source>
        <dbReference type="EMBL" id="QSX37552.1"/>
    </source>
</evidence>
<dbReference type="EMBL" id="CP071502">
    <property type="protein sequence ID" value="QSX37552.1"/>
    <property type="molecule type" value="Genomic_DNA"/>
</dbReference>
<dbReference type="InterPro" id="IPR013783">
    <property type="entry name" value="Ig-like_fold"/>
</dbReference>
<dbReference type="Gene3D" id="2.60.40.10">
    <property type="entry name" value="Immunoglobulins"/>
    <property type="match status" value="4"/>
</dbReference>
<comment type="subcellular location">
    <subcellularLocation>
        <location evidence="1">Secreted</location>
    </subcellularLocation>
</comment>
<feature type="domain" description="Golvesin/Xly CBD-like" evidence="5">
    <location>
        <begin position="1468"/>
        <end position="1593"/>
    </location>
</feature>
<dbReference type="Pfam" id="PF25275">
    <property type="entry name" value="Golvesin_C"/>
    <property type="match status" value="3"/>
</dbReference>
<name>A0ABX7R2N7_9GAMM</name>
<evidence type="ECO:0000313" key="7">
    <source>
        <dbReference type="Proteomes" id="UP000663207"/>
    </source>
</evidence>
<sequence>MKVNNALEDRALENVGVEVLFSDSAGEPVVASSDPNHPNASFFIRISSIEGIDNVAGTGELAAASGATIKWLIIPAPGSAGDVPTGTLYYVGAKLNYRLNGLDESINVAPDSIFVRPMPKLTLDYFLPSDVYADDPLTPEIEPIVPFTLGVRVSNNGKAAANKVKIQSAQPKIVENEQGLAIDFKITDSFVGDSPVTNSLLLDFGDIPSLSSGTGRWIMYTTLSGRFTEFTATFSHADELGGSLTSLIEAVNTHLLLRDIQVDMPGRDTVRDFLVRQADGLMAYESDSVDTPVTDHSGSASLTGSGDSRTLEFAPELGAAYVELADPFAGQRQLVQVLRSDGKVLLPSNAWQSKKYNKDLKQWQYRLHLFDTHTQGRYLLVFADPVQIPAAPVLAFIPDWTGAEGGQIGFLLEASDPNGDAVSFGIQPMPTGATLTDIEPGKARFNWDIQPGQAGFYPITVFASDGKLFSNQDVMLKVFPANDTDGDGLDDAWEIAHFGDLSRDGSGDYDGDGLSDKEEFELGSDPTMQNGPLAPEVIAPDQEEVTDSEILLQVNNSINLGNRPLKYFFEVYADAQMSQPVLHSEAVSEGVEQTSWLLPEALLENHSYFWRARSYNDVLYSPWVNAEFKINRLAEPPTKAVLNSPVVGTEVDDVLPLLSVINAADPDGDELSYRFALYRDETLTQEVMTSPEVIAGEDGVTQWRVSAALDEGSRYYWRVTVTDPDGLTSNSDTFWFNVYVSNQAPSAPVLVSPALDEISGYDALNIEVAASVDPEGQSLIYLFELDTVASFDSEALQTEQLSEDPQGKILWPLSGLKDKQQYFWRVRAKDPLGALSEPLLGRFSINLQLTAPSAPVVDNPGDGSWVQSTMPTLSVHPVLNSDRPVEAYQFELYADESLSKLLALADSPTASVELMEPLPDNSWVFWRVRAVDTAGIQGNWSQLSKFFVNDKGIDEEPVFEWRYPDAEYEYAPGDLIPLRWEDYDPDSDAQISLFYMVPENAIVLDDKDAGFTAYGNWRHWQDEDTRDGYHIFDVQGESAFAKWSRPLELSGRYEVQVYWPAITGKYANKVTYIFPVSGENGGELVQKELKAPQSGWNSLGEFSLTSGDFAMLLKGEGRKNRALIADQIRLIPVDVPSQLLVQDLPETPDGDADTYAWDTSSMQPGEYQLFARIRDNSHEITVYSPFKLVLRPRALQRFDDQDSNAIFNGNWAQADMSDAIGGAVHVLNLEDGAGSLAWQFSIAESGWYGVDFHALPGFALDQVEVELHHQQESILLGKLEVSSKAVWSTLGNYWIEAGSYELRARAQGSGLIALDAFEIKRSAVLSGNNVVVDNLDVGFSSLGNWHSVNKDKNHIGEDYLQSCQGQAEALWRVAVTDSGYYEISSQWVGKGRNSSDVRYDISFKGASRERLTSSVKVNQKRNGGVWQPLAVVKSEPGELNIKLSNSGAKGCVIADAIQIRKLEQNSVMLDNVPAVFKEVKGWWQTSTLTDGYVGDNYQFTLFGEAIWEANIPLTGRYRVESRWPASIFHSSAAEYAILFDGKVAMKKSVSQKKNGASWQVVGEVDISPDQAVQVRIRNAGHGFLVADAIRLVRIDSER</sequence>
<accession>A0ABX7R2N7</accession>
<feature type="domain" description="Golvesin/Xly CBD-like" evidence="5">
    <location>
        <begin position="1330"/>
        <end position="1460"/>
    </location>
</feature>
<dbReference type="Pfam" id="PF18884">
    <property type="entry name" value="TSP3_bac"/>
    <property type="match status" value="2"/>
</dbReference>
<reference evidence="6 7" key="1">
    <citation type="submission" date="2021-03" db="EMBL/GenBank/DDBJ databases">
        <title>Novel species identification of genus Shewanella.</title>
        <authorList>
            <person name="Liu G."/>
            <person name="Zhang Q."/>
        </authorList>
    </citation>
    <scope>NUCLEOTIDE SEQUENCE [LARGE SCALE GENOMIC DNA]</scope>
    <source>
        <strain evidence="6 7">FJAT-52962</strain>
    </source>
</reference>
<gene>
    <name evidence="6" type="ORF">JYB85_01520</name>
</gene>
<dbReference type="InterPro" id="IPR033803">
    <property type="entry name" value="CBD-like_Golvesin-Xly"/>
</dbReference>
<keyword evidence="4" id="KW-0106">Calcium</keyword>
<organism evidence="6 7">
    <name type="scientific">Shewanella sedimentimangrovi</name>
    <dbReference type="NCBI Taxonomy" id="2814293"/>
    <lineage>
        <taxon>Bacteria</taxon>
        <taxon>Pseudomonadati</taxon>
        <taxon>Pseudomonadota</taxon>
        <taxon>Gammaproteobacteria</taxon>
        <taxon>Alteromonadales</taxon>
        <taxon>Shewanellaceae</taxon>
        <taxon>Shewanella</taxon>
    </lineage>
</organism>
<dbReference type="Proteomes" id="UP000663207">
    <property type="component" value="Chromosome"/>
</dbReference>
<keyword evidence="3" id="KW-0732">Signal</keyword>
<evidence type="ECO:0000256" key="1">
    <source>
        <dbReference type="ARBA" id="ARBA00004613"/>
    </source>
</evidence>
<dbReference type="RefSeq" id="WP_207380755.1">
    <property type="nucleotide sequence ID" value="NZ_CP071502.1"/>
</dbReference>
<keyword evidence="7" id="KW-1185">Reference proteome</keyword>
<feature type="domain" description="Golvesin/Xly CBD-like" evidence="5">
    <location>
        <begin position="1002"/>
        <end position="1130"/>
    </location>
</feature>
<evidence type="ECO:0000256" key="4">
    <source>
        <dbReference type="ARBA" id="ARBA00022837"/>
    </source>
</evidence>
<evidence type="ECO:0000259" key="5">
    <source>
        <dbReference type="Pfam" id="PF25275"/>
    </source>
</evidence>
<proteinExistence type="predicted"/>
<dbReference type="InterPro" id="IPR059100">
    <property type="entry name" value="TSP3_bac"/>
</dbReference>
<evidence type="ECO:0000256" key="3">
    <source>
        <dbReference type="ARBA" id="ARBA00022729"/>
    </source>
</evidence>
<evidence type="ECO:0000256" key="2">
    <source>
        <dbReference type="ARBA" id="ARBA00022525"/>
    </source>
</evidence>